<organism evidence="1">
    <name type="scientific">Myoviridae sp. ct3wi9</name>
    <dbReference type="NCBI Taxonomy" id="2826610"/>
    <lineage>
        <taxon>Viruses</taxon>
        <taxon>Duplodnaviria</taxon>
        <taxon>Heunggongvirae</taxon>
        <taxon>Uroviricota</taxon>
        <taxon>Caudoviricetes</taxon>
    </lineage>
</organism>
<sequence>MKITIYLEINFEYFHGRDLVTRYQRTQYNKHRTTILVKTMNRIGYNKITLHCVIKTD</sequence>
<proteinExistence type="predicted"/>
<evidence type="ECO:0000313" key="1">
    <source>
        <dbReference type="EMBL" id="DAD86654.1"/>
    </source>
</evidence>
<accession>A0A8S5MWD0</accession>
<name>A0A8S5MWD0_9CAUD</name>
<protein>
    <submittedName>
        <fullName evidence="1">Uncharacterized protein</fullName>
    </submittedName>
</protein>
<dbReference type="EMBL" id="BK015006">
    <property type="protein sequence ID" value="DAD86654.1"/>
    <property type="molecule type" value="Genomic_DNA"/>
</dbReference>
<reference evidence="1" key="1">
    <citation type="journal article" date="2021" name="Proc. Natl. Acad. Sci. U.S.A.">
        <title>A Catalog of Tens of Thousands of Viruses from Human Metagenomes Reveals Hidden Associations with Chronic Diseases.</title>
        <authorList>
            <person name="Tisza M.J."/>
            <person name="Buck C.B."/>
        </authorList>
    </citation>
    <scope>NUCLEOTIDE SEQUENCE</scope>
    <source>
        <strain evidence="1">Ct3wi9</strain>
    </source>
</reference>